<protein>
    <submittedName>
        <fullName evidence="2">Uncharacterized protein</fullName>
    </submittedName>
</protein>
<feature type="transmembrane region" description="Helical" evidence="1">
    <location>
        <begin position="14"/>
        <end position="38"/>
    </location>
</feature>
<dbReference type="AlphaFoldDB" id="A0A9X3T798"/>
<proteinExistence type="predicted"/>
<keyword evidence="1" id="KW-1133">Transmembrane helix</keyword>
<dbReference type="Proteomes" id="UP001145799">
    <property type="component" value="Unassembled WGS sequence"/>
</dbReference>
<evidence type="ECO:0000313" key="4">
    <source>
        <dbReference type="Proteomes" id="UP001145799"/>
    </source>
</evidence>
<feature type="transmembrane region" description="Helical" evidence="1">
    <location>
        <begin position="58"/>
        <end position="76"/>
    </location>
</feature>
<comment type="caution">
    <text evidence="2">The sequence shown here is derived from an EMBL/GenBank/DDBJ whole genome shotgun (WGS) entry which is preliminary data.</text>
</comment>
<evidence type="ECO:0000313" key="2">
    <source>
        <dbReference type="EMBL" id="MDA1383983.1"/>
    </source>
</evidence>
<organism evidence="2 4">
    <name type="scientific">Glycomyces lechevalierae</name>
    <dbReference type="NCBI Taxonomy" id="256034"/>
    <lineage>
        <taxon>Bacteria</taxon>
        <taxon>Bacillati</taxon>
        <taxon>Actinomycetota</taxon>
        <taxon>Actinomycetes</taxon>
        <taxon>Glycomycetales</taxon>
        <taxon>Glycomycetaceae</taxon>
        <taxon>Glycomyces</taxon>
    </lineage>
</organism>
<reference evidence="2" key="1">
    <citation type="submission" date="2022-12" db="EMBL/GenBank/DDBJ databases">
        <title>Gycomyces niveus sp.nov., a novel actinomycete isolated from soil in Shouguang.</title>
        <authorList>
            <person name="Yang X."/>
        </authorList>
    </citation>
    <scope>NUCLEOTIDE SEQUENCE</scope>
    <source>
        <strain evidence="2">DSM 44724</strain>
    </source>
</reference>
<dbReference type="Proteomes" id="UP001183604">
    <property type="component" value="Unassembled WGS sequence"/>
</dbReference>
<evidence type="ECO:0000313" key="3">
    <source>
        <dbReference type="EMBL" id="MDR7341023.1"/>
    </source>
</evidence>
<name>A0A9X3T798_9ACTN</name>
<gene>
    <name evidence="3" type="ORF">J2S69_004742</name>
    <name evidence="2" type="ORF">O2L01_03210</name>
</gene>
<sequence>MNDSSAASIPNVRLLRIALVLNVVLALGTAVSAALALWRPELLLDGAPIGAGTAFYAAAYAVRAIPLGAAIAFLAATGRLRPLAPLLLIGAAAQLGDLAIAAAVQNPGMAVGSALCAAGHLFGWRVLR</sequence>
<dbReference type="EMBL" id="JAPZVQ010000001">
    <property type="protein sequence ID" value="MDA1383983.1"/>
    <property type="molecule type" value="Genomic_DNA"/>
</dbReference>
<dbReference type="RefSeq" id="WP_270120342.1">
    <property type="nucleotide sequence ID" value="NZ_BAAAOM010000001.1"/>
</dbReference>
<keyword evidence="1" id="KW-0812">Transmembrane</keyword>
<keyword evidence="1" id="KW-0472">Membrane</keyword>
<evidence type="ECO:0000256" key="1">
    <source>
        <dbReference type="SAM" id="Phobius"/>
    </source>
</evidence>
<evidence type="ECO:0000313" key="5">
    <source>
        <dbReference type="Proteomes" id="UP001183604"/>
    </source>
</evidence>
<accession>A0A9X3T798</accession>
<feature type="transmembrane region" description="Helical" evidence="1">
    <location>
        <begin position="83"/>
        <end position="104"/>
    </location>
</feature>
<keyword evidence="5" id="KW-1185">Reference proteome</keyword>
<dbReference type="EMBL" id="JAVDYD010000001">
    <property type="protein sequence ID" value="MDR7341023.1"/>
    <property type="molecule type" value="Genomic_DNA"/>
</dbReference>
<reference evidence="3 5" key="2">
    <citation type="submission" date="2023-07" db="EMBL/GenBank/DDBJ databases">
        <title>Sequencing the genomes of 1000 actinobacteria strains.</title>
        <authorList>
            <person name="Klenk H.-P."/>
        </authorList>
    </citation>
    <scope>NUCLEOTIDE SEQUENCE [LARGE SCALE GENOMIC DNA]</scope>
    <source>
        <strain evidence="3 5">DSM 44724</strain>
    </source>
</reference>